<dbReference type="AlphaFoldDB" id="A0A1I6RW92"/>
<sequence>MDATADELAGVVDLFGGLSRAELERALSEAAFRADGGSIDERALGEAIDEGLESFTLLECSTECLATDAPTLDSGTDLFVSGPAAFPTVPEYAEDVPHILDIERRRFDRDALGAAARARFSDAIDAARDGGPDGDRLRDLREVSYDIEAWGPVELDDERARIEEGLD</sequence>
<protein>
    <submittedName>
        <fullName evidence="1">Uncharacterized protein</fullName>
    </submittedName>
</protein>
<dbReference type="Pfam" id="PF23421">
    <property type="entry name" value="DUF7109"/>
    <property type="match status" value="1"/>
</dbReference>
<name>A0A1I6RW92_9EURY</name>
<keyword evidence="2" id="KW-1185">Reference proteome</keyword>
<proteinExistence type="predicted"/>
<gene>
    <name evidence="1" type="ORF">SAMN04488556_2253</name>
</gene>
<dbReference type="RefSeq" id="WP_092904612.1">
    <property type="nucleotide sequence ID" value="NZ_FOZS01000002.1"/>
</dbReference>
<dbReference type="EMBL" id="FOZS01000002">
    <property type="protein sequence ID" value="SFS68979.1"/>
    <property type="molecule type" value="Genomic_DNA"/>
</dbReference>
<evidence type="ECO:0000313" key="2">
    <source>
        <dbReference type="Proteomes" id="UP000199199"/>
    </source>
</evidence>
<dbReference type="Proteomes" id="UP000199199">
    <property type="component" value="Unassembled WGS sequence"/>
</dbReference>
<reference evidence="2" key="1">
    <citation type="submission" date="2016-10" db="EMBL/GenBank/DDBJ databases">
        <authorList>
            <person name="Varghese N."/>
            <person name="Submissions S."/>
        </authorList>
    </citation>
    <scope>NUCLEOTIDE SEQUENCE [LARGE SCALE GENOMIC DNA]</scope>
    <source>
        <strain evidence="2">DSM 22427</strain>
    </source>
</reference>
<organism evidence="1 2">
    <name type="scientific">Halostagnicola kamekurae</name>
    <dbReference type="NCBI Taxonomy" id="619731"/>
    <lineage>
        <taxon>Archaea</taxon>
        <taxon>Methanobacteriati</taxon>
        <taxon>Methanobacteriota</taxon>
        <taxon>Stenosarchaea group</taxon>
        <taxon>Halobacteria</taxon>
        <taxon>Halobacteriales</taxon>
        <taxon>Natrialbaceae</taxon>
        <taxon>Halostagnicola</taxon>
    </lineage>
</organism>
<dbReference type="InterPro" id="IPR055533">
    <property type="entry name" value="DUF7109"/>
</dbReference>
<dbReference type="OrthoDB" id="214610at2157"/>
<evidence type="ECO:0000313" key="1">
    <source>
        <dbReference type="EMBL" id="SFS68979.1"/>
    </source>
</evidence>
<accession>A0A1I6RW92</accession>